<accession>A0AAE0AD99</accession>
<dbReference type="AlphaFoldDB" id="A0AAE0AD99"/>
<comment type="caution">
    <text evidence="3">The sequence shown here is derived from an EMBL/GenBank/DDBJ whole genome shotgun (WGS) entry which is preliminary data.</text>
</comment>
<sequence>MVDQHVTPNVVTFNVIIDEFCKNGKIDKANELLELMMKRGVSPTAVTYDTLIYGFCLMGRIDDVRELFVSMINKGCRHDVFSYNITINGYCKNHKLEEAMSPYRDMISEGIMPDAMTYGEEKYSVTFLAKLFIVNDMQFQSNITEGYCYYAIMDPENSDRPPVHSIGLGVDRRFSSLRSELVGRGYAAVRCLQEVHHLEVFIYRIAIMETEEENIIKTKKHSFHTVTHSYKGKKFYGDTVGEIGMGSDQGVGSEGVIVRDVAFEGDMVEHIHSYFDILWSRRSSSELNYL</sequence>
<dbReference type="InterPro" id="IPR002885">
    <property type="entry name" value="PPR_rpt"/>
</dbReference>
<organism evidence="3 4">
    <name type="scientific">Dipteronia sinensis</name>
    <dbReference type="NCBI Taxonomy" id="43782"/>
    <lineage>
        <taxon>Eukaryota</taxon>
        <taxon>Viridiplantae</taxon>
        <taxon>Streptophyta</taxon>
        <taxon>Embryophyta</taxon>
        <taxon>Tracheophyta</taxon>
        <taxon>Spermatophyta</taxon>
        <taxon>Magnoliopsida</taxon>
        <taxon>eudicotyledons</taxon>
        <taxon>Gunneridae</taxon>
        <taxon>Pentapetalae</taxon>
        <taxon>rosids</taxon>
        <taxon>malvids</taxon>
        <taxon>Sapindales</taxon>
        <taxon>Sapindaceae</taxon>
        <taxon>Hippocastanoideae</taxon>
        <taxon>Acereae</taxon>
        <taxon>Dipteronia</taxon>
    </lineage>
</organism>
<evidence type="ECO:0008006" key="5">
    <source>
        <dbReference type="Google" id="ProtNLM"/>
    </source>
</evidence>
<dbReference type="Gene3D" id="1.25.40.10">
    <property type="entry name" value="Tetratricopeptide repeat domain"/>
    <property type="match status" value="2"/>
</dbReference>
<feature type="repeat" description="PPR" evidence="2">
    <location>
        <begin position="44"/>
        <end position="78"/>
    </location>
</feature>
<gene>
    <name evidence="3" type="ORF">Dsin_016517</name>
</gene>
<feature type="repeat" description="PPR" evidence="2">
    <location>
        <begin position="79"/>
        <end position="113"/>
    </location>
</feature>
<dbReference type="PROSITE" id="PS51375">
    <property type="entry name" value="PPR"/>
    <property type="match status" value="3"/>
</dbReference>
<dbReference type="Proteomes" id="UP001281410">
    <property type="component" value="Unassembled WGS sequence"/>
</dbReference>
<keyword evidence="4" id="KW-1185">Reference proteome</keyword>
<evidence type="ECO:0000256" key="1">
    <source>
        <dbReference type="ARBA" id="ARBA00022737"/>
    </source>
</evidence>
<reference evidence="3" key="1">
    <citation type="journal article" date="2023" name="Plant J.">
        <title>Genome sequences and population genomics provide insights into the demographic history, inbreeding, and mutation load of two 'living fossil' tree species of Dipteronia.</title>
        <authorList>
            <person name="Feng Y."/>
            <person name="Comes H.P."/>
            <person name="Chen J."/>
            <person name="Zhu S."/>
            <person name="Lu R."/>
            <person name="Zhang X."/>
            <person name="Li P."/>
            <person name="Qiu J."/>
            <person name="Olsen K.M."/>
            <person name="Qiu Y."/>
        </authorList>
    </citation>
    <scope>NUCLEOTIDE SEQUENCE</scope>
    <source>
        <strain evidence="3">NBL</strain>
    </source>
</reference>
<evidence type="ECO:0000313" key="4">
    <source>
        <dbReference type="Proteomes" id="UP001281410"/>
    </source>
</evidence>
<proteinExistence type="predicted"/>
<feature type="repeat" description="PPR" evidence="2">
    <location>
        <begin position="9"/>
        <end position="43"/>
    </location>
</feature>
<dbReference type="PANTHER" id="PTHR45613">
    <property type="entry name" value="PENTATRICOPEPTIDE REPEAT-CONTAINING PROTEIN"/>
    <property type="match status" value="1"/>
</dbReference>
<protein>
    <recommendedName>
        <fullName evidence="5">Pentatricopeptide repeat-containing protein</fullName>
    </recommendedName>
</protein>
<dbReference type="EMBL" id="JANJYJ010000005">
    <property type="protein sequence ID" value="KAK3211811.1"/>
    <property type="molecule type" value="Genomic_DNA"/>
</dbReference>
<dbReference type="Pfam" id="PF13041">
    <property type="entry name" value="PPR_2"/>
    <property type="match status" value="2"/>
</dbReference>
<evidence type="ECO:0000313" key="3">
    <source>
        <dbReference type="EMBL" id="KAK3211811.1"/>
    </source>
</evidence>
<evidence type="ECO:0000256" key="2">
    <source>
        <dbReference type="PROSITE-ProRule" id="PRU00708"/>
    </source>
</evidence>
<dbReference type="InterPro" id="IPR011990">
    <property type="entry name" value="TPR-like_helical_dom_sf"/>
</dbReference>
<dbReference type="PANTHER" id="PTHR45613:SF207">
    <property type="entry name" value="OS08G0300700 PROTEIN"/>
    <property type="match status" value="1"/>
</dbReference>
<name>A0AAE0AD99_9ROSI</name>
<keyword evidence="1" id="KW-0677">Repeat</keyword>
<dbReference type="NCBIfam" id="TIGR00756">
    <property type="entry name" value="PPR"/>
    <property type="match status" value="3"/>
</dbReference>